<reference evidence="5 6" key="1">
    <citation type="submission" date="2023-03" db="EMBL/GenBank/DDBJ databases">
        <title>Fodinicurvata sp. CAU 1616 isolated from sea sendiment.</title>
        <authorList>
            <person name="Kim W."/>
        </authorList>
    </citation>
    <scope>NUCLEOTIDE SEQUENCE [LARGE SCALE GENOMIC DNA]</scope>
    <source>
        <strain evidence="5 6">CAU 1616</strain>
    </source>
</reference>
<keyword evidence="6" id="KW-1185">Reference proteome</keyword>
<dbReference type="PROSITE" id="PS50008">
    <property type="entry name" value="PIPLC_Y_DOMAIN"/>
    <property type="match status" value="1"/>
</dbReference>
<accession>A0ABT5YR70</accession>
<dbReference type="EMBL" id="JARHUD010000011">
    <property type="protein sequence ID" value="MDF2097308.1"/>
    <property type="molecule type" value="Genomic_DNA"/>
</dbReference>
<keyword evidence="2 5" id="KW-0645">Protease</keyword>
<evidence type="ECO:0000256" key="1">
    <source>
        <dbReference type="ARBA" id="ARBA00022612"/>
    </source>
</evidence>
<organism evidence="5 6">
    <name type="scientific">Aquibaculum arenosum</name>
    <dbReference type="NCBI Taxonomy" id="3032591"/>
    <lineage>
        <taxon>Bacteria</taxon>
        <taxon>Pseudomonadati</taxon>
        <taxon>Pseudomonadota</taxon>
        <taxon>Alphaproteobacteria</taxon>
        <taxon>Rhodospirillales</taxon>
        <taxon>Rhodovibrionaceae</taxon>
        <taxon>Aquibaculum</taxon>
    </lineage>
</organism>
<name>A0ABT5YR70_9PROT</name>
<dbReference type="GO" id="GO:0005840">
    <property type="term" value="C:ribosome"/>
    <property type="evidence" value="ECO:0007669"/>
    <property type="project" value="UniProtKB-KW"/>
</dbReference>
<keyword evidence="5" id="KW-0687">Ribonucleoprotein</keyword>
<dbReference type="InterPro" id="IPR001711">
    <property type="entry name" value="PLipase_C_Pinositol-sp_Y"/>
</dbReference>
<evidence type="ECO:0000256" key="2">
    <source>
        <dbReference type="ARBA" id="ARBA00022670"/>
    </source>
</evidence>
<keyword evidence="5" id="KW-0689">Ribosomal protein</keyword>
<dbReference type="GO" id="GO:0008233">
    <property type="term" value="F:peptidase activity"/>
    <property type="evidence" value="ECO:0007669"/>
    <property type="project" value="UniProtKB-KW"/>
</dbReference>
<evidence type="ECO:0000313" key="6">
    <source>
        <dbReference type="Proteomes" id="UP001215503"/>
    </source>
</evidence>
<feature type="domain" description="PI-PLC Y-box" evidence="4">
    <location>
        <begin position="53"/>
        <end position="76"/>
    </location>
</feature>
<proteinExistence type="predicted"/>
<dbReference type="Proteomes" id="UP001215503">
    <property type="component" value="Unassembled WGS sequence"/>
</dbReference>
<sequence length="233" mass="25372">MPTRRPAVLPVLSIIIAIRSITMHRLTRGGALLRAAEEGRVAHFRAATPALDRHGSRIRPEGIRTEAFERNPVFLWGHDGYARAGAPPDPQAVIGRVVEHRKGQAAFDVTVEFAPAAANPKAEQALRLVRAGFLNAVSIGFLPRKRHEERLPDGRNIPVFDEVELLEVSLVPVPSNPEALALMREVAALAANHAPGCADAARALRHGFRVLRAQAALRAAFRTSNTDSEEQQP</sequence>
<dbReference type="InterPro" id="IPR054613">
    <property type="entry name" value="Peptidase_S78_dom"/>
</dbReference>
<evidence type="ECO:0000259" key="4">
    <source>
        <dbReference type="PROSITE" id="PS50008"/>
    </source>
</evidence>
<comment type="caution">
    <text evidence="5">The sequence shown here is derived from an EMBL/GenBank/DDBJ whole genome shotgun (WGS) entry which is preliminary data.</text>
</comment>
<dbReference type="Pfam" id="PF04586">
    <property type="entry name" value="Peptidase_S78"/>
    <property type="match status" value="1"/>
</dbReference>
<protein>
    <submittedName>
        <fullName evidence="5">HK97 family phage prohead protease</fullName>
    </submittedName>
</protein>
<gene>
    <name evidence="5" type="ORF">P2G67_15110</name>
</gene>
<evidence type="ECO:0000256" key="3">
    <source>
        <dbReference type="ARBA" id="ARBA00022801"/>
    </source>
</evidence>
<dbReference type="GO" id="GO:0006508">
    <property type="term" value="P:proteolysis"/>
    <property type="evidence" value="ECO:0007669"/>
    <property type="project" value="UniProtKB-KW"/>
</dbReference>
<evidence type="ECO:0000313" key="5">
    <source>
        <dbReference type="EMBL" id="MDF2097308.1"/>
    </source>
</evidence>
<keyword evidence="1" id="KW-1188">Viral release from host cell</keyword>
<dbReference type="RefSeq" id="WP_275824090.1">
    <property type="nucleotide sequence ID" value="NZ_JARHUD010000011.1"/>
</dbReference>
<keyword evidence="3" id="KW-0378">Hydrolase</keyword>